<evidence type="ECO:0000256" key="1">
    <source>
        <dbReference type="ARBA" id="ARBA00004687"/>
    </source>
</evidence>
<dbReference type="GO" id="GO:0000506">
    <property type="term" value="C:glycosylphosphatidylinositol-N-acetylglucosaminyltransferase (GPI-GnT) complex"/>
    <property type="evidence" value="ECO:0007669"/>
    <property type="project" value="InterPro"/>
</dbReference>
<comment type="caution">
    <text evidence="5">The sequence shown here is derived from an EMBL/GenBank/DDBJ whole genome shotgun (WGS) entry which is preliminary data.</text>
</comment>
<keyword evidence="6" id="KW-1185">Reference proteome</keyword>
<proteinExistence type="inferred from homology"/>
<name>A0A1R2D207_9CILI</name>
<dbReference type="Pfam" id="PF10181">
    <property type="entry name" value="PIG-H"/>
    <property type="match status" value="1"/>
</dbReference>
<keyword evidence="3" id="KW-0472">Membrane</keyword>
<dbReference type="OrthoDB" id="361299at2759"/>
<protein>
    <recommendedName>
        <fullName evidence="4">Phosphatidylinositol N-acetylglucosaminyltransferase subunit H conserved domain-containing protein</fullName>
    </recommendedName>
</protein>
<dbReference type="Proteomes" id="UP000187209">
    <property type="component" value="Unassembled WGS sequence"/>
</dbReference>
<gene>
    <name evidence="5" type="ORF">SteCoe_1324</name>
</gene>
<dbReference type="AlphaFoldDB" id="A0A1R2D207"/>
<keyword evidence="3" id="KW-0812">Transmembrane</keyword>
<evidence type="ECO:0000256" key="2">
    <source>
        <dbReference type="ARBA" id="ARBA00009610"/>
    </source>
</evidence>
<sequence>MKFTSEIIKETGTILAFTCTKIPESPVFLYASTVLLTLLGFFLKQAMIIFPIIYLISNYRNAVIKETLYIIKGLGLQITKFTRAGSSSNLFIDSNEIREVIINETLSPYDVQIRLGIILTKSTKLIVPFEGFEISLTQAKQVYQGVRGTLLS</sequence>
<keyword evidence="3" id="KW-1133">Transmembrane helix</keyword>
<comment type="pathway">
    <text evidence="1">Glycolipid biosynthesis; glycosylphosphatidylinositol-anchor biosynthesis.</text>
</comment>
<feature type="domain" description="Phosphatidylinositol N-acetylglucosaminyltransferase subunit H conserved" evidence="4">
    <location>
        <begin position="67"/>
        <end position="130"/>
    </location>
</feature>
<dbReference type="PANTHER" id="PTHR15231">
    <property type="entry name" value="PHOSPHATIDYLINOSITOL N-ACETYLGLUCOSAMINYLTRANSFERASE SUBUNIT H"/>
    <property type="match status" value="1"/>
</dbReference>
<evidence type="ECO:0000259" key="4">
    <source>
        <dbReference type="Pfam" id="PF10181"/>
    </source>
</evidence>
<evidence type="ECO:0000313" key="6">
    <source>
        <dbReference type="Proteomes" id="UP000187209"/>
    </source>
</evidence>
<reference evidence="5 6" key="1">
    <citation type="submission" date="2016-11" db="EMBL/GenBank/DDBJ databases">
        <title>The macronuclear genome of Stentor coeruleus: a giant cell with tiny introns.</title>
        <authorList>
            <person name="Slabodnick M."/>
            <person name="Ruby J.G."/>
            <person name="Reiff S.B."/>
            <person name="Swart E.C."/>
            <person name="Gosai S."/>
            <person name="Prabakaran S."/>
            <person name="Witkowska E."/>
            <person name="Larue G.E."/>
            <person name="Fisher S."/>
            <person name="Freeman R.M."/>
            <person name="Gunawardena J."/>
            <person name="Chu W."/>
            <person name="Stover N.A."/>
            <person name="Gregory B.D."/>
            <person name="Nowacki M."/>
            <person name="Derisi J."/>
            <person name="Roy S.W."/>
            <person name="Marshall W.F."/>
            <person name="Sood P."/>
        </authorList>
    </citation>
    <scope>NUCLEOTIDE SEQUENCE [LARGE SCALE GENOMIC DNA]</scope>
    <source>
        <strain evidence="5">WM001</strain>
    </source>
</reference>
<organism evidence="5 6">
    <name type="scientific">Stentor coeruleus</name>
    <dbReference type="NCBI Taxonomy" id="5963"/>
    <lineage>
        <taxon>Eukaryota</taxon>
        <taxon>Sar</taxon>
        <taxon>Alveolata</taxon>
        <taxon>Ciliophora</taxon>
        <taxon>Postciliodesmatophora</taxon>
        <taxon>Heterotrichea</taxon>
        <taxon>Heterotrichida</taxon>
        <taxon>Stentoridae</taxon>
        <taxon>Stentor</taxon>
    </lineage>
</organism>
<dbReference type="EMBL" id="MPUH01000014">
    <property type="protein sequence ID" value="OMJ95271.1"/>
    <property type="molecule type" value="Genomic_DNA"/>
</dbReference>
<dbReference type="InterPro" id="IPR044215">
    <property type="entry name" value="PIG-H"/>
</dbReference>
<evidence type="ECO:0000313" key="5">
    <source>
        <dbReference type="EMBL" id="OMJ95271.1"/>
    </source>
</evidence>
<comment type="similarity">
    <text evidence="2">Belongs to the PIGH family.</text>
</comment>
<accession>A0A1R2D207</accession>
<dbReference type="PANTHER" id="PTHR15231:SF1">
    <property type="entry name" value="PHOSPHATIDYLINOSITOL N-ACETYLGLUCOSAMINYLTRANSFERASE SUBUNIT H"/>
    <property type="match status" value="1"/>
</dbReference>
<dbReference type="InterPro" id="IPR019328">
    <property type="entry name" value="PIGH-H_dom"/>
</dbReference>
<dbReference type="UniPathway" id="UPA00196"/>
<dbReference type="GO" id="GO:0006506">
    <property type="term" value="P:GPI anchor biosynthetic process"/>
    <property type="evidence" value="ECO:0007669"/>
    <property type="project" value="UniProtKB-UniPathway"/>
</dbReference>
<feature type="transmembrane region" description="Helical" evidence="3">
    <location>
        <begin position="27"/>
        <end position="56"/>
    </location>
</feature>
<evidence type="ECO:0000256" key="3">
    <source>
        <dbReference type="SAM" id="Phobius"/>
    </source>
</evidence>